<evidence type="ECO:0000313" key="2">
    <source>
        <dbReference type="Proteomes" id="UP000016491"/>
    </source>
</evidence>
<comment type="caution">
    <text evidence="1">The sequence shown here is derived from an EMBL/GenBank/DDBJ whole genome shotgun (WGS) entry which is preliminary data.</text>
</comment>
<organism evidence="1 2">
    <name type="scientific">[Clostridium] symbiosum ATCC 14940</name>
    <dbReference type="NCBI Taxonomy" id="411472"/>
    <lineage>
        <taxon>Bacteria</taxon>
        <taxon>Bacillati</taxon>
        <taxon>Bacillota</taxon>
        <taxon>Clostridia</taxon>
        <taxon>Lachnospirales</taxon>
        <taxon>Lachnospiraceae</taxon>
        <taxon>Otoolea</taxon>
    </lineage>
</organism>
<feature type="non-terminal residue" evidence="1">
    <location>
        <position position="1"/>
    </location>
</feature>
<dbReference type="Proteomes" id="UP000016491">
    <property type="component" value="Unassembled WGS sequence"/>
</dbReference>
<sequence>VRARPCFEHGVFRVPKNGMFKIKKPPAMRVVKVALAYSIKPPVIQ</sequence>
<evidence type="ECO:0008006" key="3">
    <source>
        <dbReference type="Google" id="ProtNLM"/>
    </source>
</evidence>
<evidence type="ECO:0000313" key="1">
    <source>
        <dbReference type="EMBL" id="ERI80336.1"/>
    </source>
</evidence>
<name>A0ABC9U3B0_CLOSY</name>
<accession>A0ABC9U3B0</accession>
<proteinExistence type="predicted"/>
<reference evidence="1 2" key="1">
    <citation type="submission" date="2013-07" db="EMBL/GenBank/DDBJ databases">
        <authorList>
            <person name="Weinstock G."/>
            <person name="Sodergren E."/>
            <person name="Wylie T."/>
            <person name="Fulton L."/>
            <person name="Fulton R."/>
            <person name="Fronick C."/>
            <person name="O'Laughlin M."/>
            <person name="Godfrey J."/>
            <person name="Miner T."/>
            <person name="Herter B."/>
            <person name="Appelbaum E."/>
            <person name="Cordes M."/>
            <person name="Lek S."/>
            <person name="Wollam A."/>
            <person name="Pepin K.H."/>
            <person name="Palsikar V.B."/>
            <person name="Mitreva M."/>
            <person name="Wilson R.K."/>
        </authorList>
    </citation>
    <scope>NUCLEOTIDE SEQUENCE [LARGE SCALE GENOMIC DNA]</scope>
    <source>
        <strain evidence="1 2">ATCC 14940</strain>
    </source>
</reference>
<dbReference type="EMBL" id="AWSU01000029">
    <property type="protein sequence ID" value="ERI80336.1"/>
    <property type="molecule type" value="Genomic_DNA"/>
</dbReference>
<dbReference type="AlphaFoldDB" id="A0ABC9U3B0"/>
<gene>
    <name evidence="1" type="ORF">CLOSYM_00376</name>
</gene>
<protein>
    <recommendedName>
        <fullName evidence="3">Toxin-antitoxin system, toxin component, HicA domain protein</fullName>
    </recommendedName>
</protein>